<reference evidence="7" key="1">
    <citation type="submission" date="2025-08" db="UniProtKB">
        <authorList>
            <consortium name="Ensembl"/>
        </authorList>
    </citation>
    <scope>IDENTIFICATION</scope>
</reference>
<dbReference type="AlphaFoldDB" id="A0A7M4G0I1"/>
<dbReference type="GO" id="GO:0051301">
    <property type="term" value="P:cell division"/>
    <property type="evidence" value="ECO:0007669"/>
    <property type="project" value="UniProtKB-UniRule"/>
</dbReference>
<sequence>TKHCHVACPKLQIPKMHLMTEEEWRRLGVQQNLGWVHFMIHEPEPHILPFRRPLLKE</sequence>
<dbReference type="InterPro" id="IPR036858">
    <property type="entry name" value="Cyclin-dep_kinase_reg-sub_sf"/>
</dbReference>
<dbReference type="Gene3D" id="3.30.170.10">
    <property type="entry name" value="Cyclin-dependent kinase, regulatory subunit"/>
    <property type="match status" value="1"/>
</dbReference>
<reference evidence="7" key="2">
    <citation type="submission" date="2025-09" db="UniProtKB">
        <authorList>
            <consortium name="Ensembl"/>
        </authorList>
    </citation>
    <scope>IDENTIFICATION</scope>
</reference>
<evidence type="ECO:0000256" key="6">
    <source>
        <dbReference type="RuleBase" id="RU311113"/>
    </source>
</evidence>
<organism evidence="7 8">
    <name type="scientific">Crocodylus porosus</name>
    <name type="common">Saltwater crocodile</name>
    <name type="synonym">Estuarine crocodile</name>
    <dbReference type="NCBI Taxonomy" id="8502"/>
    <lineage>
        <taxon>Eukaryota</taxon>
        <taxon>Metazoa</taxon>
        <taxon>Chordata</taxon>
        <taxon>Craniata</taxon>
        <taxon>Vertebrata</taxon>
        <taxon>Euteleostomi</taxon>
        <taxon>Archelosauria</taxon>
        <taxon>Archosauria</taxon>
        <taxon>Crocodylia</taxon>
        <taxon>Longirostres</taxon>
        <taxon>Crocodylidae</taxon>
        <taxon>Crocodylus</taxon>
    </lineage>
</organism>
<evidence type="ECO:0000256" key="5">
    <source>
        <dbReference type="ARBA" id="ARBA00023306"/>
    </source>
</evidence>
<keyword evidence="4 6" id="KW-0132">Cell division</keyword>
<comment type="subunit">
    <text evidence="3">Forms a homohexamer that can probably bind six kinase subunits.</text>
</comment>
<accession>A0A7M4G0I1</accession>
<dbReference type="InterPro" id="IPR000789">
    <property type="entry name" value="Cyclin-dep_kinase_reg-sub"/>
</dbReference>
<dbReference type="SMART" id="SM01084">
    <property type="entry name" value="CKS"/>
    <property type="match status" value="1"/>
</dbReference>
<dbReference type="Proteomes" id="UP000594220">
    <property type="component" value="Unplaced"/>
</dbReference>
<dbReference type="GeneTree" id="ENSGT00950000182971"/>
<dbReference type="Pfam" id="PF01111">
    <property type="entry name" value="CKS"/>
    <property type="match status" value="1"/>
</dbReference>
<dbReference type="Ensembl" id="ENSCPRT00005024976.1">
    <property type="protein sequence ID" value="ENSCPRP00005021374.1"/>
    <property type="gene ID" value="ENSCPRG00005014854.1"/>
</dbReference>
<evidence type="ECO:0000313" key="7">
    <source>
        <dbReference type="Ensembl" id="ENSCPRP00005021374.1"/>
    </source>
</evidence>
<evidence type="ECO:0000313" key="8">
    <source>
        <dbReference type="Proteomes" id="UP000594220"/>
    </source>
</evidence>
<comment type="function">
    <text evidence="1 6">Binds to the catalytic subunit of the cyclin dependent kinases and is essential for their biological function.</text>
</comment>
<dbReference type="PANTHER" id="PTHR23415">
    <property type="entry name" value="CYCLIN-DEPENDENT KINASES REGULATORY SUBUNIT/60S RIBOSOME SUBUNIT BIOGENESIS PROTEIN NIP7"/>
    <property type="match status" value="1"/>
</dbReference>
<dbReference type="PRINTS" id="PR00296">
    <property type="entry name" value="CYCLINKINASE"/>
</dbReference>
<keyword evidence="8" id="KW-1185">Reference proteome</keyword>
<protein>
    <recommendedName>
        <fullName evidence="6">Cyclin-dependent kinases regulatory subunit</fullName>
    </recommendedName>
</protein>
<dbReference type="OMA" id="TETHLMS"/>
<comment type="similarity">
    <text evidence="2 6">Belongs to the CKS family.</text>
</comment>
<keyword evidence="5 6" id="KW-0131">Cell cycle</keyword>
<dbReference type="SUPFAM" id="SSF55637">
    <property type="entry name" value="Cell cycle regulatory proteins"/>
    <property type="match status" value="1"/>
</dbReference>
<evidence type="ECO:0000256" key="2">
    <source>
        <dbReference type="ARBA" id="ARBA00007782"/>
    </source>
</evidence>
<evidence type="ECO:0000256" key="3">
    <source>
        <dbReference type="ARBA" id="ARBA00011253"/>
    </source>
</evidence>
<proteinExistence type="inferred from homology"/>
<evidence type="ECO:0000256" key="4">
    <source>
        <dbReference type="ARBA" id="ARBA00022618"/>
    </source>
</evidence>
<name>A0A7M4G0I1_CROPO</name>
<evidence type="ECO:0000256" key="1">
    <source>
        <dbReference type="ARBA" id="ARBA00002449"/>
    </source>
</evidence>
<dbReference type="GO" id="GO:0016538">
    <property type="term" value="F:cyclin-dependent protein serine/threonine kinase regulator activity"/>
    <property type="evidence" value="ECO:0007669"/>
    <property type="project" value="InterPro"/>
</dbReference>